<organism evidence="3 4">
    <name type="scientific">Desulfovibrio porci</name>
    <dbReference type="NCBI Taxonomy" id="2605782"/>
    <lineage>
        <taxon>Bacteria</taxon>
        <taxon>Pseudomonadati</taxon>
        <taxon>Thermodesulfobacteriota</taxon>
        <taxon>Desulfovibrionia</taxon>
        <taxon>Desulfovibrionales</taxon>
        <taxon>Desulfovibrionaceae</taxon>
        <taxon>Desulfovibrio</taxon>
    </lineage>
</organism>
<feature type="compositionally biased region" description="Low complexity" evidence="1">
    <location>
        <begin position="78"/>
        <end position="89"/>
    </location>
</feature>
<proteinExistence type="predicted"/>
<evidence type="ECO:0000256" key="1">
    <source>
        <dbReference type="SAM" id="MobiDB-lite"/>
    </source>
</evidence>
<evidence type="ECO:0000313" key="3">
    <source>
        <dbReference type="EMBL" id="MSS28298.1"/>
    </source>
</evidence>
<feature type="region of interest" description="Disordered" evidence="1">
    <location>
        <begin position="68"/>
        <end position="105"/>
    </location>
</feature>
<sequence>MRTPFESKTSRCADRISAAPSLDSSRVRLTRPLARRHRAPLRGLILLCWLLLPAASVTADPAPVLVPDMATDVPPDPDAASPDRPSPASGLENAPLPTAGQRGVDREGRAAWTVLEPGLAFGEFQLNDSEARLTALRIDPARFDFLLCTSSQDGGPARSLSDWGEQYDLTAAINASMYLPDGSTSTGYMRQGGHLNNKRLVQRFGAFFVAGPDSPDLPPAAILDRDNPDWRQRIDHYALVVQNYRMINAERRILWAPGGPLYSISAVAQDGGGQILFLHCRAPVEAYAFAQQLLHLPLDVRTVMYVEGGAQAGLLVRSASLRRELAGSHAPSFLVTGNLKAVLPNVLGARRKAAAAVPAPDAPPAERSTPSE</sequence>
<dbReference type="AlphaFoldDB" id="A0A6L5XMC7"/>
<keyword evidence="3" id="KW-0326">Glycosidase</keyword>
<dbReference type="EMBL" id="VUMH01000009">
    <property type="protein sequence ID" value="MSS28298.1"/>
    <property type="molecule type" value="Genomic_DNA"/>
</dbReference>
<name>A0A6L5XMC7_9BACT</name>
<dbReference type="GO" id="GO:0016798">
    <property type="term" value="F:hydrolase activity, acting on glycosyl bonds"/>
    <property type="evidence" value="ECO:0007669"/>
    <property type="project" value="UniProtKB-KW"/>
</dbReference>
<keyword evidence="3" id="KW-0378">Hydrolase</keyword>
<gene>
    <name evidence="3" type="ORF">FYJ44_09680</name>
</gene>
<comment type="caution">
    <text evidence="3">The sequence shown here is derived from an EMBL/GenBank/DDBJ whole genome shotgun (WGS) entry which is preliminary data.</text>
</comment>
<feature type="domain" description="Phosphodiester glycosidase" evidence="2">
    <location>
        <begin position="169"/>
        <end position="318"/>
    </location>
</feature>
<protein>
    <submittedName>
        <fullName evidence="3">Phosphodiester glycosidase family protein</fullName>
    </submittedName>
</protein>
<evidence type="ECO:0000313" key="4">
    <source>
        <dbReference type="Proteomes" id="UP000477488"/>
    </source>
</evidence>
<evidence type="ECO:0000259" key="2">
    <source>
        <dbReference type="Pfam" id="PF09992"/>
    </source>
</evidence>
<dbReference type="InterPro" id="IPR018711">
    <property type="entry name" value="NAGPA"/>
</dbReference>
<dbReference type="RefSeq" id="WP_154511558.1">
    <property type="nucleotide sequence ID" value="NZ_VUMH01000009.1"/>
</dbReference>
<accession>A0A6L5XMC7</accession>
<dbReference type="Pfam" id="PF09992">
    <property type="entry name" value="NAGPA"/>
    <property type="match status" value="1"/>
</dbReference>
<reference evidence="3 4" key="1">
    <citation type="submission" date="2019-09" db="EMBL/GenBank/DDBJ databases">
        <title>In-depth cultivation of the pig gut microbiome towards novel bacterial diversity and tailored functional studies.</title>
        <authorList>
            <person name="Wylensek D."/>
            <person name="Hitch T.C.A."/>
            <person name="Clavel T."/>
        </authorList>
    </citation>
    <scope>NUCLEOTIDE SEQUENCE [LARGE SCALE GENOMIC DNA]</scope>
    <source>
        <strain evidence="3 4">PG-178-WT-4</strain>
    </source>
</reference>
<dbReference type="Proteomes" id="UP000477488">
    <property type="component" value="Unassembled WGS sequence"/>
</dbReference>
<keyword evidence="4" id="KW-1185">Reference proteome</keyword>